<name>A0A2H9ZZ52_9ASPA</name>
<dbReference type="Gene3D" id="3.20.20.100">
    <property type="entry name" value="NADP-dependent oxidoreductase domain"/>
    <property type="match status" value="1"/>
</dbReference>
<dbReference type="PRINTS" id="PR00069">
    <property type="entry name" value="ALDKETRDTASE"/>
</dbReference>
<dbReference type="PANTHER" id="PTHR11732">
    <property type="entry name" value="ALDO/KETO REDUCTASE"/>
    <property type="match status" value="1"/>
</dbReference>
<dbReference type="InterPro" id="IPR023210">
    <property type="entry name" value="NADP_OxRdtase_dom"/>
</dbReference>
<feature type="domain" description="NADP-dependent oxidoreductase" evidence="1">
    <location>
        <begin position="100"/>
        <end position="239"/>
    </location>
</feature>
<dbReference type="Pfam" id="PF00248">
    <property type="entry name" value="Aldo_ket_red"/>
    <property type="match status" value="1"/>
</dbReference>
<dbReference type="OrthoDB" id="416253at2759"/>
<dbReference type="EC" id="1.1.1.2" evidence="2"/>
<dbReference type="InterPro" id="IPR020471">
    <property type="entry name" value="AKR"/>
</dbReference>
<dbReference type="InterPro" id="IPR036812">
    <property type="entry name" value="NAD(P)_OxRdtase_dom_sf"/>
</dbReference>
<reference evidence="2 3" key="1">
    <citation type="journal article" date="2017" name="Nature">
        <title>The Apostasia genome and the evolution of orchids.</title>
        <authorList>
            <person name="Zhang G.Q."/>
            <person name="Liu K.W."/>
            <person name="Li Z."/>
            <person name="Lohaus R."/>
            <person name="Hsiao Y.Y."/>
            <person name="Niu S.C."/>
            <person name="Wang J.Y."/>
            <person name="Lin Y.C."/>
            <person name="Xu Q."/>
            <person name="Chen L.J."/>
            <person name="Yoshida K."/>
            <person name="Fujiwara S."/>
            <person name="Wang Z.W."/>
            <person name="Zhang Y.Q."/>
            <person name="Mitsuda N."/>
            <person name="Wang M."/>
            <person name="Liu G.H."/>
            <person name="Pecoraro L."/>
            <person name="Huang H.X."/>
            <person name="Xiao X.J."/>
            <person name="Lin M."/>
            <person name="Wu X.Y."/>
            <person name="Wu W.L."/>
            <person name="Chen Y.Y."/>
            <person name="Chang S.B."/>
            <person name="Sakamoto S."/>
            <person name="Ohme-Takagi M."/>
            <person name="Yagi M."/>
            <person name="Zeng S.J."/>
            <person name="Shen C.Y."/>
            <person name="Yeh C.M."/>
            <person name="Luo Y.B."/>
            <person name="Tsai W.C."/>
            <person name="Van de Peer Y."/>
            <person name="Liu Z.J."/>
        </authorList>
    </citation>
    <scope>NUCLEOTIDE SEQUENCE [LARGE SCALE GENOMIC DNA]</scope>
    <source>
        <strain evidence="3">cv. Shenzhen</strain>
        <tissue evidence="2">Stem</tissue>
    </source>
</reference>
<dbReference type="EMBL" id="KZ452313">
    <property type="protein sequence ID" value="PKA48579.1"/>
    <property type="molecule type" value="Genomic_DNA"/>
</dbReference>
<evidence type="ECO:0000259" key="1">
    <source>
        <dbReference type="Pfam" id="PF00248"/>
    </source>
</evidence>
<accession>A0A2H9ZZ52</accession>
<evidence type="ECO:0000313" key="3">
    <source>
        <dbReference type="Proteomes" id="UP000236161"/>
    </source>
</evidence>
<dbReference type="GO" id="GO:0008106">
    <property type="term" value="F:alcohol dehydrogenase (NADP+) activity"/>
    <property type="evidence" value="ECO:0007669"/>
    <property type="project" value="UniProtKB-EC"/>
</dbReference>
<dbReference type="Proteomes" id="UP000236161">
    <property type="component" value="Unassembled WGS sequence"/>
</dbReference>
<keyword evidence="2" id="KW-0560">Oxidoreductase</keyword>
<keyword evidence="3" id="KW-1185">Reference proteome</keyword>
<gene>
    <name evidence="2" type="primary">AKR4C9</name>
    <name evidence="2" type="ORF">AXF42_Ash017478</name>
</gene>
<dbReference type="InterPro" id="IPR018170">
    <property type="entry name" value="Aldo/ket_reductase_CS"/>
</dbReference>
<protein>
    <submittedName>
        <fullName evidence="2">Aldo-keto reductase family 4 member C9</fullName>
        <ecNumber evidence="2">1.1.1.2</ecNumber>
    </submittedName>
</protein>
<proteinExistence type="predicted"/>
<dbReference type="STRING" id="1088818.A0A2H9ZZ52"/>
<dbReference type="PROSITE" id="PS00062">
    <property type="entry name" value="ALDOKETO_REDUCTASE_2"/>
    <property type="match status" value="1"/>
</dbReference>
<evidence type="ECO:0000313" key="2">
    <source>
        <dbReference type="EMBL" id="PKA48579.1"/>
    </source>
</evidence>
<dbReference type="AlphaFoldDB" id="A0A2H9ZZ52"/>
<organism evidence="2 3">
    <name type="scientific">Apostasia shenzhenica</name>
    <dbReference type="NCBI Taxonomy" id="1088818"/>
    <lineage>
        <taxon>Eukaryota</taxon>
        <taxon>Viridiplantae</taxon>
        <taxon>Streptophyta</taxon>
        <taxon>Embryophyta</taxon>
        <taxon>Tracheophyta</taxon>
        <taxon>Spermatophyta</taxon>
        <taxon>Magnoliopsida</taxon>
        <taxon>Liliopsida</taxon>
        <taxon>Asparagales</taxon>
        <taxon>Orchidaceae</taxon>
        <taxon>Apostasioideae</taxon>
        <taxon>Apostasia</taxon>
    </lineage>
</organism>
<dbReference type="SUPFAM" id="SSF51430">
    <property type="entry name" value="NAD(P)-linked oxidoreductase"/>
    <property type="match status" value="1"/>
</dbReference>
<sequence length="354" mass="38542">MAGWPFSFSARKAENHFAGMVVVELPPFPCDRSAVASSAHGAEAPSVGMALSFFSNAAVLHTAGDVLPRCSHHAPEDVPEALETTLNDLKLDYVDLYLKLYDSRKARAIGVSNFSCKKLQDLLAVARVPPAVNQVECHPAWQQTKLHALCRSKGVHFSAYSPLGSPGTMSSTVKVLTHPVLMKVAETLGKTPAQVALRWGLQMGHSVLPKSVREAKIKENIDLFSWSIPDEMLACFSEIEQVITDYFSSFNFTYFHATPERNVNRKGCDLDGQLGAAALNVDNCDMDVIRANCGMAFLLVSCGHSCDFKAGLNPDDLQSNQLRMCACVVFVTMPGRSNMQEPMMGTVQGGSNRN</sequence>